<dbReference type="PANTHER" id="PTHR43884:SF12">
    <property type="entry name" value="ISOVALERYL-COA DEHYDROGENASE, MITOCHONDRIAL-RELATED"/>
    <property type="match status" value="1"/>
</dbReference>
<dbReference type="GO" id="GO:0003995">
    <property type="term" value="F:acyl-CoA dehydrogenase activity"/>
    <property type="evidence" value="ECO:0007669"/>
    <property type="project" value="TreeGrafter"/>
</dbReference>
<dbReference type="InterPro" id="IPR013107">
    <property type="entry name" value="Acyl-CoA_DH_C"/>
</dbReference>
<gene>
    <name evidence="4" type="ORF">H4687_007785</name>
</gene>
<dbReference type="Proteomes" id="UP000629287">
    <property type="component" value="Unassembled WGS sequence"/>
</dbReference>
<dbReference type="InterPro" id="IPR009100">
    <property type="entry name" value="AcylCoA_DH/oxidase_NM_dom_sf"/>
</dbReference>
<dbReference type="PIRSF" id="PIRSF016578">
    <property type="entry name" value="HsaA"/>
    <property type="match status" value="1"/>
</dbReference>
<protein>
    <submittedName>
        <fullName evidence="4">3-hydroxy-9,10-secoandrosta-1,3,5(10)-triene-9, 17-dione monooxygenase</fullName>
        <ecNumber evidence="4">1.14.14.12</ecNumber>
    </submittedName>
</protein>
<evidence type="ECO:0000256" key="1">
    <source>
        <dbReference type="ARBA" id="ARBA00023002"/>
    </source>
</evidence>
<feature type="domain" description="Acyl-CoA dehydrogenase C-terminal" evidence="3">
    <location>
        <begin position="246"/>
        <end position="365"/>
    </location>
</feature>
<evidence type="ECO:0000313" key="5">
    <source>
        <dbReference type="Proteomes" id="UP000629287"/>
    </source>
</evidence>
<dbReference type="SUPFAM" id="SSF47203">
    <property type="entry name" value="Acyl-CoA dehydrogenase C-terminal domain-like"/>
    <property type="match status" value="1"/>
</dbReference>
<dbReference type="AlphaFoldDB" id="A0A8I0TW46"/>
<dbReference type="GO" id="GO:0050660">
    <property type="term" value="F:flavin adenine dinucleotide binding"/>
    <property type="evidence" value="ECO:0007669"/>
    <property type="project" value="InterPro"/>
</dbReference>
<feature type="domain" description="Acyl-CoA dehydrogenase/oxidase N-terminal" evidence="2">
    <location>
        <begin position="25"/>
        <end position="101"/>
    </location>
</feature>
<dbReference type="GeneID" id="86832259"/>
<dbReference type="Pfam" id="PF08028">
    <property type="entry name" value="Acyl-CoA_dh_2"/>
    <property type="match status" value="1"/>
</dbReference>
<dbReference type="GO" id="GO:0036383">
    <property type="term" value="F:3-hydroxy-9,10-secoandrosta-1,3,5(10)-triene-9,17-dione monooxygenase activity"/>
    <property type="evidence" value="ECO:0007669"/>
    <property type="project" value="UniProtKB-EC"/>
</dbReference>
<keyword evidence="1 4" id="KW-0560">Oxidoreductase</keyword>
<dbReference type="Gene3D" id="1.20.140.10">
    <property type="entry name" value="Butyryl-CoA Dehydrogenase, subunit A, domain 3"/>
    <property type="match status" value="1"/>
</dbReference>
<name>A0A8I0TW46_9ACTN</name>
<proteinExistence type="predicted"/>
<dbReference type="Gene3D" id="2.40.110.10">
    <property type="entry name" value="Butyryl-CoA Dehydrogenase, subunit A, domain 2"/>
    <property type="match status" value="1"/>
</dbReference>
<keyword evidence="5" id="KW-1185">Reference proteome</keyword>
<keyword evidence="4" id="KW-0503">Monooxygenase</keyword>
<dbReference type="PANTHER" id="PTHR43884">
    <property type="entry name" value="ACYL-COA DEHYDROGENASE"/>
    <property type="match status" value="1"/>
</dbReference>
<dbReference type="InterPro" id="IPR046373">
    <property type="entry name" value="Acyl-CoA_Oxase/DH_mid-dom_sf"/>
</dbReference>
<organism evidence="4 5">
    <name type="scientific">Streptomyces stelliscabiei</name>
    <dbReference type="NCBI Taxonomy" id="146820"/>
    <lineage>
        <taxon>Bacteria</taxon>
        <taxon>Bacillati</taxon>
        <taxon>Actinomycetota</taxon>
        <taxon>Actinomycetes</taxon>
        <taxon>Kitasatosporales</taxon>
        <taxon>Streptomycetaceae</taxon>
        <taxon>Streptomyces</taxon>
    </lineage>
</organism>
<dbReference type="InterPro" id="IPR013786">
    <property type="entry name" value="AcylCoA_DH/ox_N"/>
</dbReference>
<dbReference type="RefSeq" id="WP_046918642.1">
    <property type="nucleotide sequence ID" value="NZ_JADBGF010000001.1"/>
</dbReference>
<sequence>MSIQSGVDQAAREELLKRAAALAPALRQRAQATEDASQVSQETMQDIIDAELVRIGTPIKFGGLDVDVATMYEVAMEFSRSCPSTGWVYVLQALHAYWMGFWSMEAQEEVFADGPDMLSASVQLGVKSEWRKVPGGYRVSGHGKFASGCDHSQWMFVVAPGQEGIRQFILPRSDYTIDAGSWDVSGLRGTGSKDVLIEDAFVPEHRGKIPRPPVDFERDPDLERAYGYHRQRRYLAPMSTLQDLTCVAIGGAQGAAEELIARTRGTSGSVKSADSTMVQTQIAEATVEVAAARSMLLEDMEVAQRIGEAGDYPSIEHLTAHLRNRGYGCKLSVQAVNRIFDLGGARSLSTKDPLQRLHRDVHAATHGPLGNFNIASQPYARAVLGLDPLGLRL</sequence>
<dbReference type="Gene3D" id="1.10.540.10">
    <property type="entry name" value="Acyl-CoA dehydrogenase/oxidase, N-terminal domain"/>
    <property type="match status" value="1"/>
</dbReference>
<dbReference type="InterPro" id="IPR036250">
    <property type="entry name" value="AcylCo_DH-like_C"/>
</dbReference>
<evidence type="ECO:0000313" key="4">
    <source>
        <dbReference type="EMBL" id="MBE1601656.1"/>
    </source>
</evidence>
<comment type="caution">
    <text evidence="4">The sequence shown here is derived from an EMBL/GenBank/DDBJ whole genome shotgun (WGS) entry which is preliminary data.</text>
</comment>
<evidence type="ECO:0000259" key="3">
    <source>
        <dbReference type="Pfam" id="PF08028"/>
    </source>
</evidence>
<dbReference type="EC" id="1.14.14.12" evidence="4"/>
<dbReference type="InterPro" id="IPR037069">
    <property type="entry name" value="AcylCoA_DH/ox_N_sf"/>
</dbReference>
<dbReference type="SUPFAM" id="SSF56645">
    <property type="entry name" value="Acyl-CoA dehydrogenase NM domain-like"/>
    <property type="match status" value="1"/>
</dbReference>
<dbReference type="EMBL" id="JADBGF010000001">
    <property type="protein sequence ID" value="MBE1601656.1"/>
    <property type="molecule type" value="Genomic_DNA"/>
</dbReference>
<accession>A0A8I0TW46</accession>
<evidence type="ECO:0000259" key="2">
    <source>
        <dbReference type="Pfam" id="PF02771"/>
    </source>
</evidence>
<reference evidence="4 5" key="1">
    <citation type="submission" date="2020-10" db="EMBL/GenBank/DDBJ databases">
        <title>Sequencing the genomes of 1000 actinobacteria strains.</title>
        <authorList>
            <person name="Klenk H.-P."/>
        </authorList>
    </citation>
    <scope>NUCLEOTIDE SEQUENCE [LARGE SCALE GENOMIC DNA]</scope>
    <source>
        <strain evidence="4 5">DSM 41803</strain>
    </source>
</reference>
<dbReference type="Pfam" id="PF02771">
    <property type="entry name" value="Acyl-CoA_dh_N"/>
    <property type="match status" value="1"/>
</dbReference>